<evidence type="ECO:0000313" key="5">
    <source>
        <dbReference type="Proteomes" id="UP000076580"/>
    </source>
</evidence>
<proteinExistence type="predicted"/>
<dbReference type="GeneID" id="63716570"/>
<evidence type="ECO:0000256" key="2">
    <source>
        <dbReference type="SAM" id="MobiDB-lite"/>
    </source>
</evidence>
<comment type="caution">
    <text evidence="4">The sequence shown here is derived from an EMBL/GenBank/DDBJ whole genome shotgun (WGS) entry which is preliminary data.</text>
</comment>
<reference evidence="4 5" key="1">
    <citation type="journal article" date="2016" name="Sci. Rep.">
        <title>Insights into Adaptations to a Near-Obligate Nematode Endoparasitic Lifestyle from the Finished Genome of Drechmeria coniospora.</title>
        <authorList>
            <person name="Zhang L."/>
            <person name="Zhou Z."/>
            <person name="Guo Q."/>
            <person name="Fokkens L."/>
            <person name="Miskei M."/>
            <person name="Pocsi I."/>
            <person name="Zhang W."/>
            <person name="Chen M."/>
            <person name="Wang L."/>
            <person name="Sun Y."/>
            <person name="Donzelli B.G."/>
            <person name="Gibson D.M."/>
            <person name="Nelson D.R."/>
            <person name="Luo J.G."/>
            <person name="Rep M."/>
            <person name="Liu H."/>
            <person name="Yang S."/>
            <person name="Wang J."/>
            <person name="Krasnoff S.B."/>
            <person name="Xu Y."/>
            <person name="Molnar I."/>
            <person name="Lin M."/>
        </authorList>
    </citation>
    <scope>NUCLEOTIDE SEQUENCE [LARGE SCALE GENOMIC DNA]</scope>
    <source>
        <strain evidence="4 5">ARSEF 6962</strain>
    </source>
</reference>
<dbReference type="EMBL" id="LAYC01000002">
    <property type="protein sequence ID" value="KYK56921.1"/>
    <property type="molecule type" value="Genomic_DNA"/>
</dbReference>
<evidence type="ECO:0000259" key="3">
    <source>
        <dbReference type="PROSITE" id="PS00463"/>
    </source>
</evidence>
<dbReference type="AlphaFoldDB" id="A0A151GIQ4"/>
<evidence type="ECO:0000313" key="4">
    <source>
        <dbReference type="EMBL" id="KYK56921.1"/>
    </source>
</evidence>
<organism evidence="4 5">
    <name type="scientific">Drechmeria coniospora</name>
    <name type="common">Nematophagous fungus</name>
    <name type="synonym">Meria coniospora</name>
    <dbReference type="NCBI Taxonomy" id="98403"/>
    <lineage>
        <taxon>Eukaryota</taxon>
        <taxon>Fungi</taxon>
        <taxon>Dikarya</taxon>
        <taxon>Ascomycota</taxon>
        <taxon>Pezizomycotina</taxon>
        <taxon>Sordariomycetes</taxon>
        <taxon>Hypocreomycetidae</taxon>
        <taxon>Hypocreales</taxon>
        <taxon>Ophiocordycipitaceae</taxon>
        <taxon>Drechmeria</taxon>
    </lineage>
</organism>
<feature type="domain" description="Zn(2)-C6 fungal-type" evidence="3">
    <location>
        <begin position="528"/>
        <end position="560"/>
    </location>
</feature>
<evidence type="ECO:0000256" key="1">
    <source>
        <dbReference type="ARBA" id="ARBA00023242"/>
    </source>
</evidence>
<dbReference type="InParanoid" id="A0A151GIQ4"/>
<feature type="region of interest" description="Disordered" evidence="2">
    <location>
        <begin position="373"/>
        <end position="394"/>
    </location>
</feature>
<gene>
    <name evidence="4" type="ORF">DCS_03927</name>
</gene>
<feature type="compositionally biased region" description="Polar residues" evidence="2">
    <location>
        <begin position="375"/>
        <end position="394"/>
    </location>
</feature>
<keyword evidence="5" id="KW-1185">Reference proteome</keyword>
<name>A0A151GIQ4_DRECN</name>
<dbReference type="GO" id="GO:0008270">
    <property type="term" value="F:zinc ion binding"/>
    <property type="evidence" value="ECO:0007669"/>
    <property type="project" value="InterPro"/>
</dbReference>
<dbReference type="GO" id="GO:0000981">
    <property type="term" value="F:DNA-binding transcription factor activity, RNA polymerase II-specific"/>
    <property type="evidence" value="ECO:0007669"/>
    <property type="project" value="InterPro"/>
</dbReference>
<dbReference type="RefSeq" id="XP_040656273.1">
    <property type="nucleotide sequence ID" value="XM_040801240.1"/>
</dbReference>
<keyword evidence="1" id="KW-0539">Nucleus</keyword>
<dbReference type="InterPro" id="IPR001138">
    <property type="entry name" value="Zn2Cys6_DnaBD"/>
</dbReference>
<dbReference type="Proteomes" id="UP000076580">
    <property type="component" value="Chromosome 02"/>
</dbReference>
<sequence>MSDYFGPNLAAWENMDILTHESSLRRNSMAQVSNGVLNEWMEPTSLTLDDEPGDHLPLDHVSNTIVGNQRKSAAAELIRYSDSVFKQNGVQTPSSHVQTQIPNNLTPIEHIQYGGQTTTDGYVQNNCDGGRVDNLLSFVQYQRTNDLTVFKDDNSTGTNTGQMCADNFDSTCIRQNAEDTLSNGQYRITNGFTVVVEDIENTFTDAPHQVQPMPSSNYHDQPLMQSVVESHSNTTMQYTAPLSVPGKYAPNHDMLPMFLQHADIVAPSVTQAHLQNSCGATEYQANVYGANGQESNSGLLMSPCVSDPVEQAHEPAATEPYAIEQKGGPSVKDPSFSVTPSPFVCKAAVSFPDAFHTPGMHGEADGSFRSELLPASSQPYEPQGASNITLSPSPFGGSNSAATTYPSQFWSASQQSGVASCDRVETQSSSQTHHSFDSGWSLRAATVPLLSCTASGSRSQHHNLLRPKETGSSSGGHPMPGSAWWSGQSIPPYQQPLLSAEPKKPGRTGSMPEPGRLNATKRRFEKTVCVYCKIKKRRCDRTEESHDCKHCRHAEDRASCCTPFFFKEMAENTTQFTELHALLHSLMSQFSLRYNDVMDFNEMCKDLDALVNRHNVRHIQVSGGQGYLYDLDLAHCRSFLGAAADDLPRPTTLERLIIDSGRRLPFRWQECVRVRGSDWMSRNPLEALHLFDDASEAAMFTPIPMQEAFEYDGGLQKRLAFVGILLSIFVGRQVEVAAFADLHAKLSDQKQHFLEKDMDDLGKRLLVLRRNFWKGYSATATDRYAAETELASYSKATTQICRKLYLCFCLKGDVLRGKGNRDGGSSQQQTRANLGSYPKVYSQQGFQEWMWSGDRP</sequence>
<accession>A0A151GIQ4</accession>
<protein>
    <recommendedName>
        <fullName evidence="3">Zn(2)-C6 fungal-type domain-containing protein</fullName>
    </recommendedName>
</protein>
<feature type="region of interest" description="Disordered" evidence="2">
    <location>
        <begin position="456"/>
        <end position="517"/>
    </location>
</feature>
<dbReference type="PROSITE" id="PS00463">
    <property type="entry name" value="ZN2_CY6_FUNGAL_1"/>
    <property type="match status" value="1"/>
</dbReference>
<feature type="compositionally biased region" description="Low complexity" evidence="2">
    <location>
        <begin position="471"/>
        <end position="482"/>
    </location>
</feature>
<dbReference type="STRING" id="98403.A0A151GIQ4"/>